<dbReference type="SMART" id="SM00066">
    <property type="entry name" value="GAL4"/>
    <property type="match status" value="1"/>
</dbReference>
<dbReference type="HOGENOM" id="CLU_799181_0_0_1"/>
<keyword evidence="3" id="KW-0862">Zinc</keyword>
<keyword evidence="10" id="KW-1185">Reference proteome</keyword>
<dbReference type="STRING" id="535722.E4UTZ8"/>
<keyword evidence="6" id="KW-0804">Transcription</keyword>
<evidence type="ECO:0000256" key="3">
    <source>
        <dbReference type="ARBA" id="ARBA00022833"/>
    </source>
</evidence>
<evidence type="ECO:0000256" key="7">
    <source>
        <dbReference type="ARBA" id="ARBA00023242"/>
    </source>
</evidence>
<evidence type="ECO:0000256" key="4">
    <source>
        <dbReference type="ARBA" id="ARBA00023015"/>
    </source>
</evidence>
<dbReference type="InParanoid" id="E4UTZ8"/>
<reference evidence="10" key="1">
    <citation type="journal article" date="2012" name="MBio">
        <title>Comparative genome analysis of Trichophyton rubrum and related dermatophytes reveals candidate genes involved in infection.</title>
        <authorList>
            <person name="Martinez D.A."/>
            <person name="Oliver B.G."/>
            <person name="Graeser Y."/>
            <person name="Goldberg J.M."/>
            <person name="Li W."/>
            <person name="Martinez-Rossi N.M."/>
            <person name="Monod M."/>
            <person name="Shelest E."/>
            <person name="Barton R.C."/>
            <person name="Birch E."/>
            <person name="Brakhage A.A."/>
            <person name="Chen Z."/>
            <person name="Gurr S.J."/>
            <person name="Heiman D."/>
            <person name="Heitman J."/>
            <person name="Kosti I."/>
            <person name="Rossi A."/>
            <person name="Saif S."/>
            <person name="Samalova M."/>
            <person name="Saunders C.W."/>
            <person name="Shea T."/>
            <person name="Summerbell R.C."/>
            <person name="Xu J."/>
            <person name="Young S."/>
            <person name="Zeng Q."/>
            <person name="Birren B.W."/>
            <person name="Cuomo C.A."/>
            <person name="White T.C."/>
        </authorList>
    </citation>
    <scope>NUCLEOTIDE SEQUENCE [LARGE SCALE GENOMIC DNA]</scope>
    <source>
        <strain evidence="10">ATCC MYA-4604 / CBS 118893</strain>
    </source>
</reference>
<feature type="domain" description="Zn(2)-C6 fungal-type" evidence="8">
    <location>
        <begin position="38"/>
        <end position="68"/>
    </location>
</feature>
<dbReference type="CDD" id="cd00067">
    <property type="entry name" value="GAL4"/>
    <property type="match status" value="1"/>
</dbReference>
<evidence type="ECO:0000256" key="1">
    <source>
        <dbReference type="ARBA" id="ARBA00004123"/>
    </source>
</evidence>
<dbReference type="GO" id="GO:0008270">
    <property type="term" value="F:zinc ion binding"/>
    <property type="evidence" value="ECO:0007669"/>
    <property type="project" value="InterPro"/>
</dbReference>
<dbReference type="EMBL" id="DS989824">
    <property type="protein sequence ID" value="EFR00804.1"/>
    <property type="molecule type" value="Genomic_DNA"/>
</dbReference>
<evidence type="ECO:0000256" key="6">
    <source>
        <dbReference type="ARBA" id="ARBA00023163"/>
    </source>
</evidence>
<dbReference type="GO" id="GO:0005634">
    <property type="term" value="C:nucleus"/>
    <property type="evidence" value="ECO:0007669"/>
    <property type="project" value="UniProtKB-SubCell"/>
</dbReference>
<protein>
    <recommendedName>
        <fullName evidence="8">Zn(2)-C6 fungal-type domain-containing protein</fullName>
    </recommendedName>
</protein>
<keyword evidence="5" id="KW-0238">DNA-binding</keyword>
<evidence type="ECO:0000313" key="9">
    <source>
        <dbReference type="EMBL" id="EFR00804.1"/>
    </source>
</evidence>
<evidence type="ECO:0000313" key="10">
    <source>
        <dbReference type="Proteomes" id="UP000002669"/>
    </source>
</evidence>
<keyword evidence="4" id="KW-0805">Transcription regulation</keyword>
<dbReference type="PANTHER" id="PTHR31313:SF81">
    <property type="entry name" value="TY1 ENHANCER ACTIVATOR"/>
    <property type="match status" value="1"/>
</dbReference>
<dbReference type="Gene3D" id="4.10.240.10">
    <property type="entry name" value="Zn(2)-C6 fungal-type DNA-binding domain"/>
    <property type="match status" value="1"/>
</dbReference>
<evidence type="ECO:0000256" key="5">
    <source>
        <dbReference type="ARBA" id="ARBA00023125"/>
    </source>
</evidence>
<dbReference type="RefSeq" id="XP_003173634.1">
    <property type="nucleotide sequence ID" value="XM_003173586.1"/>
</dbReference>
<accession>E4UTZ8</accession>
<evidence type="ECO:0000259" key="8">
    <source>
        <dbReference type="PROSITE" id="PS50048"/>
    </source>
</evidence>
<dbReference type="PROSITE" id="PS00463">
    <property type="entry name" value="ZN2_CY6_FUNGAL_1"/>
    <property type="match status" value="1"/>
</dbReference>
<dbReference type="InterPro" id="IPR001138">
    <property type="entry name" value="Zn2Cys6_DnaBD"/>
</dbReference>
<dbReference type="PROSITE" id="PS50048">
    <property type="entry name" value="ZN2_CY6_FUNGAL_2"/>
    <property type="match status" value="1"/>
</dbReference>
<evidence type="ECO:0000256" key="2">
    <source>
        <dbReference type="ARBA" id="ARBA00022723"/>
    </source>
</evidence>
<organism evidence="10">
    <name type="scientific">Arthroderma gypseum (strain ATCC MYA-4604 / CBS 118893)</name>
    <name type="common">Microsporum gypseum</name>
    <dbReference type="NCBI Taxonomy" id="535722"/>
    <lineage>
        <taxon>Eukaryota</taxon>
        <taxon>Fungi</taxon>
        <taxon>Dikarya</taxon>
        <taxon>Ascomycota</taxon>
        <taxon>Pezizomycotina</taxon>
        <taxon>Eurotiomycetes</taxon>
        <taxon>Eurotiomycetidae</taxon>
        <taxon>Onygenales</taxon>
        <taxon>Arthrodermataceae</taxon>
        <taxon>Nannizzia</taxon>
    </lineage>
</organism>
<dbReference type="InterPro" id="IPR036864">
    <property type="entry name" value="Zn2-C6_fun-type_DNA-bd_sf"/>
</dbReference>
<name>E4UTZ8_ARTGP</name>
<gene>
    <name evidence="9" type="ORF">MGYG_03809</name>
</gene>
<dbReference type="Proteomes" id="UP000002669">
    <property type="component" value="Unassembled WGS sequence"/>
</dbReference>
<dbReference type="GeneID" id="10028917"/>
<dbReference type="eggNOG" id="ENOG502SZS5">
    <property type="taxonomic scope" value="Eukaryota"/>
</dbReference>
<dbReference type="InterPro" id="IPR051615">
    <property type="entry name" value="Transcr_Regulatory_Elem"/>
</dbReference>
<dbReference type="OrthoDB" id="4356994at2759"/>
<dbReference type="VEuPathDB" id="FungiDB:MGYG_03809"/>
<dbReference type="GO" id="GO:0000981">
    <property type="term" value="F:DNA-binding transcription factor activity, RNA polymerase II-specific"/>
    <property type="evidence" value="ECO:0007669"/>
    <property type="project" value="InterPro"/>
</dbReference>
<sequence length="429" mass="47104">MFGTLVSANFDRETLEYIENPDPVAAVSRTVQDKIRIACIICRSRKVRCSGEGKRCQRCISMGLECVYPKYQGRNKRRERNKARRTTIRRGKNIATRTVCDEAEPCVRNDQAKYSEELVVDDFDDTTFADSSFDESLFAPWIMDTAMQSNINASSESNTNKNSTSTVDTTVDIATNESSLSPKSCNATAVSPIQLLDLSTAEISMTSLLRPSTAGGTDSFESLEGSHTTYGDVAWTINGDGNSTAGSTPGPLLLDPCGKAHTKSDGCCCLLNSISFLERLTSRSTSHENRIDLLLADVRNSIETLATFISCERCAVRVEQDILLAMAARQISIICGKTANCYKTMRLCALGKNASVGAVDISVSTYRVNQHEKLHLLGSLVALQILECQQHINTIKARYRDRPSKGHAEALIEAENHIKLARVTISSYL</sequence>
<proteinExistence type="predicted"/>
<comment type="subcellular location">
    <subcellularLocation>
        <location evidence="1">Nucleus</location>
    </subcellularLocation>
</comment>
<keyword evidence="7" id="KW-0539">Nucleus</keyword>
<dbReference type="AlphaFoldDB" id="E4UTZ8"/>
<dbReference type="Pfam" id="PF00172">
    <property type="entry name" value="Zn_clus"/>
    <property type="match status" value="1"/>
</dbReference>
<keyword evidence="2" id="KW-0479">Metal-binding</keyword>
<dbReference type="PANTHER" id="PTHR31313">
    <property type="entry name" value="TY1 ENHANCER ACTIVATOR"/>
    <property type="match status" value="1"/>
</dbReference>
<dbReference type="GO" id="GO:0003677">
    <property type="term" value="F:DNA binding"/>
    <property type="evidence" value="ECO:0007669"/>
    <property type="project" value="UniProtKB-KW"/>
</dbReference>
<dbReference type="OMA" id="SHENRID"/>
<dbReference type="SUPFAM" id="SSF57701">
    <property type="entry name" value="Zn2/Cys6 DNA-binding domain"/>
    <property type="match status" value="1"/>
</dbReference>